<dbReference type="EMBL" id="BSRX01000003">
    <property type="protein sequence ID" value="GLW52772.1"/>
    <property type="molecule type" value="Genomic_DNA"/>
</dbReference>
<dbReference type="PANTHER" id="PTHR12526">
    <property type="entry name" value="GLYCOSYLTRANSFERASE"/>
    <property type="match status" value="1"/>
</dbReference>
<dbReference type="Pfam" id="PF00534">
    <property type="entry name" value="Glycos_transf_1"/>
    <property type="match status" value="1"/>
</dbReference>
<feature type="domain" description="Glycosyltransferase subfamily 4-like N-terminal" evidence="6">
    <location>
        <begin position="16"/>
        <end position="184"/>
    </location>
</feature>
<dbReference type="InterPro" id="IPR028098">
    <property type="entry name" value="Glyco_trans_4-like_N"/>
</dbReference>
<dbReference type="RefSeq" id="WP_033256786.1">
    <property type="nucleotide sequence ID" value="NZ_BSRX01000003.1"/>
</dbReference>
<evidence type="ECO:0000313" key="8">
    <source>
        <dbReference type="Proteomes" id="UP001165143"/>
    </source>
</evidence>
<evidence type="ECO:0000256" key="3">
    <source>
        <dbReference type="ARBA" id="ARBA00022679"/>
    </source>
</evidence>
<dbReference type="Proteomes" id="UP001165143">
    <property type="component" value="Unassembled WGS sequence"/>
</dbReference>
<evidence type="ECO:0000256" key="4">
    <source>
        <dbReference type="SAM" id="MobiDB-lite"/>
    </source>
</evidence>
<keyword evidence="3" id="KW-0808">Transferase</keyword>
<dbReference type="GO" id="GO:0016757">
    <property type="term" value="F:glycosyltransferase activity"/>
    <property type="evidence" value="ECO:0007669"/>
    <property type="project" value="UniProtKB-KW"/>
</dbReference>
<dbReference type="Pfam" id="PF13439">
    <property type="entry name" value="Glyco_transf_4"/>
    <property type="match status" value="1"/>
</dbReference>
<evidence type="ECO:0000259" key="6">
    <source>
        <dbReference type="Pfam" id="PF13439"/>
    </source>
</evidence>
<dbReference type="OrthoDB" id="3632147at2"/>
<evidence type="ECO:0000259" key="5">
    <source>
        <dbReference type="Pfam" id="PF00534"/>
    </source>
</evidence>
<dbReference type="SUPFAM" id="SSF53756">
    <property type="entry name" value="UDP-Glycosyltransferase/glycogen phosphorylase"/>
    <property type="match status" value="1"/>
</dbReference>
<dbReference type="PANTHER" id="PTHR12526:SF510">
    <property type="entry name" value="D-INOSITOL 3-PHOSPHATE GLYCOSYLTRANSFERASE"/>
    <property type="match status" value="1"/>
</dbReference>
<feature type="domain" description="Glycosyl transferase family 1" evidence="5">
    <location>
        <begin position="251"/>
        <end position="307"/>
    </location>
</feature>
<evidence type="ECO:0000313" key="7">
    <source>
        <dbReference type="EMBL" id="GLW52772.1"/>
    </source>
</evidence>
<dbReference type="AlphaFoldDB" id="A0A9W6PD56"/>
<dbReference type="CDD" id="cd03801">
    <property type="entry name" value="GT4_PimA-like"/>
    <property type="match status" value="1"/>
</dbReference>
<feature type="region of interest" description="Disordered" evidence="4">
    <location>
        <begin position="390"/>
        <end position="452"/>
    </location>
</feature>
<gene>
    <name evidence="7" type="ORF">Kpho01_07830</name>
</gene>
<evidence type="ECO:0000256" key="2">
    <source>
        <dbReference type="ARBA" id="ARBA00022676"/>
    </source>
</evidence>
<keyword evidence="2" id="KW-0328">Glycosyltransferase</keyword>
<organism evidence="7 8">
    <name type="scientific">Kitasatospora phosalacinea</name>
    <dbReference type="NCBI Taxonomy" id="2065"/>
    <lineage>
        <taxon>Bacteria</taxon>
        <taxon>Bacillati</taxon>
        <taxon>Actinomycetota</taxon>
        <taxon>Actinomycetes</taxon>
        <taxon>Kitasatosporales</taxon>
        <taxon>Streptomycetaceae</taxon>
        <taxon>Kitasatospora</taxon>
    </lineage>
</organism>
<feature type="compositionally biased region" description="Low complexity" evidence="4">
    <location>
        <begin position="404"/>
        <end position="419"/>
    </location>
</feature>
<sequence length="452" mass="47543">MRILLAQNLIHLPSHGGANRSNRLLLERLAARGHTCEVVGPLTGALATVEPGQAVRALVERGAEVRSDDGGTVVYTHRGVTVHAVRSPSLLPRTVRAVAERLRPDRTLVPGDDPGHLMLGAALSATPDRVVYLVHTIQQLPFGPGAFHPSEAGTRLVRRAARLVAVSDAAAAYLREHAGLAAEVVRPQVYGAGPFPLLGRPGQGAVTMVNPCGYKGISVLLGLADARPDVPFLAVPTWGADAADRAELARRPNVTVIPPVDDIDEVLSRTRVLLMPSLWDETFGYTCVEAMLRGVPVLASAVGGLLEAKLGVPGSLPVRPVTAYRRDPGAARPEPVVPAQELGPWLAALDALLDDPEHYARQSAASRSAALAFVDGLDPDAFERCLAEPLPSAPEAPRGTPSEAPTAAPLDRTAALRLLAARRRNATATTTTATTAATATTTTTTTEERPPC</sequence>
<comment type="caution">
    <text evidence="7">The sequence shown here is derived from an EMBL/GenBank/DDBJ whole genome shotgun (WGS) entry which is preliminary data.</text>
</comment>
<evidence type="ECO:0000256" key="1">
    <source>
        <dbReference type="ARBA" id="ARBA00021292"/>
    </source>
</evidence>
<dbReference type="Gene3D" id="3.40.50.2000">
    <property type="entry name" value="Glycogen Phosphorylase B"/>
    <property type="match status" value="2"/>
</dbReference>
<accession>A0A9W6PD56</accession>
<proteinExistence type="predicted"/>
<protein>
    <recommendedName>
        <fullName evidence="1">D-inositol 3-phosphate glycosyltransferase</fullName>
    </recommendedName>
</protein>
<dbReference type="InterPro" id="IPR001296">
    <property type="entry name" value="Glyco_trans_1"/>
</dbReference>
<feature type="compositionally biased region" description="Low complexity" evidence="4">
    <location>
        <begin position="426"/>
        <end position="445"/>
    </location>
</feature>
<name>A0A9W6PD56_9ACTN</name>
<reference evidence="7" key="1">
    <citation type="submission" date="2023-02" db="EMBL/GenBank/DDBJ databases">
        <title>Kitasatospora phosalacinea NBRC 14362.</title>
        <authorList>
            <person name="Ichikawa N."/>
            <person name="Sato H."/>
            <person name="Tonouchi N."/>
        </authorList>
    </citation>
    <scope>NUCLEOTIDE SEQUENCE</scope>
    <source>
        <strain evidence="7">NBRC 14362</strain>
    </source>
</reference>